<evidence type="ECO:0000313" key="3">
    <source>
        <dbReference type="EMBL" id="MCQ4084565.1"/>
    </source>
</evidence>
<organism evidence="3 4">
    <name type="scientific">Streptomyces humicola</name>
    <dbReference type="NCBI Taxonomy" id="2953240"/>
    <lineage>
        <taxon>Bacteria</taxon>
        <taxon>Bacillati</taxon>
        <taxon>Actinomycetota</taxon>
        <taxon>Actinomycetes</taxon>
        <taxon>Kitasatosporales</taxon>
        <taxon>Streptomycetaceae</taxon>
        <taxon>Streptomyces</taxon>
    </lineage>
</organism>
<dbReference type="RefSeq" id="WP_255923627.1">
    <property type="nucleotide sequence ID" value="NZ_JANFNG010000037.1"/>
</dbReference>
<evidence type="ECO:0000256" key="1">
    <source>
        <dbReference type="SAM" id="Phobius"/>
    </source>
</evidence>
<name>A0ABT1Q5G3_9ACTN</name>
<dbReference type="SUPFAM" id="SSF48317">
    <property type="entry name" value="Acid phosphatase/Vanadium-dependent haloperoxidase"/>
    <property type="match status" value="1"/>
</dbReference>
<proteinExistence type="predicted"/>
<dbReference type="InterPro" id="IPR036938">
    <property type="entry name" value="PAP2/HPO_sf"/>
</dbReference>
<keyword evidence="1" id="KW-0812">Transmembrane</keyword>
<protein>
    <submittedName>
        <fullName evidence="3">Phosphatase PAP2 family protein</fullName>
    </submittedName>
</protein>
<keyword evidence="1" id="KW-1133">Transmembrane helix</keyword>
<keyword evidence="1" id="KW-0472">Membrane</keyword>
<feature type="transmembrane region" description="Helical" evidence="1">
    <location>
        <begin position="125"/>
        <end position="145"/>
    </location>
</feature>
<dbReference type="SMART" id="SM00014">
    <property type="entry name" value="acidPPc"/>
    <property type="match status" value="1"/>
</dbReference>
<sequence>MTVVGACALLLALLTWQVAVHGPLFHSDTGVDSAVLQAAARYRFLTPAAQFLADLGDIQVAVPALAAALGYAAWYRRRAGHARWWLPSACCALVMALVGPVIVPLKDLVSRPAPGSTVLLGHSGYFPSGHASTAAMACGLALLATLPLLRSTSARRLLVAAAVLLNGAVGAGLVWRGYHWPLDVAAAWCLSGVLLGLTRWWGSPG</sequence>
<evidence type="ECO:0000313" key="4">
    <source>
        <dbReference type="Proteomes" id="UP001057702"/>
    </source>
</evidence>
<keyword evidence="4" id="KW-1185">Reference proteome</keyword>
<dbReference type="Gene3D" id="1.20.144.10">
    <property type="entry name" value="Phosphatidic acid phosphatase type 2/haloperoxidase"/>
    <property type="match status" value="1"/>
</dbReference>
<feature type="transmembrane region" description="Helical" evidence="1">
    <location>
        <begin position="184"/>
        <end position="202"/>
    </location>
</feature>
<dbReference type="Proteomes" id="UP001057702">
    <property type="component" value="Unassembled WGS sequence"/>
</dbReference>
<dbReference type="InterPro" id="IPR000326">
    <property type="entry name" value="PAP2/HPO"/>
</dbReference>
<dbReference type="EMBL" id="JANFNG010000037">
    <property type="protein sequence ID" value="MCQ4084565.1"/>
    <property type="molecule type" value="Genomic_DNA"/>
</dbReference>
<feature type="transmembrane region" description="Helical" evidence="1">
    <location>
        <begin position="84"/>
        <end position="105"/>
    </location>
</feature>
<accession>A0ABT1Q5G3</accession>
<feature type="transmembrane region" description="Helical" evidence="1">
    <location>
        <begin position="157"/>
        <end position="178"/>
    </location>
</feature>
<feature type="transmembrane region" description="Helical" evidence="1">
    <location>
        <begin position="49"/>
        <end position="72"/>
    </location>
</feature>
<reference evidence="3" key="1">
    <citation type="submission" date="2022-06" db="EMBL/GenBank/DDBJ databases">
        <title>Draft genome sequence of Streptomyces sp. RB6PN25 isolated from peat swamp forest in Thailand.</title>
        <authorList>
            <person name="Duangmal K."/>
            <person name="Klaysubun C."/>
        </authorList>
    </citation>
    <scope>NUCLEOTIDE SEQUENCE</scope>
    <source>
        <strain evidence="3">RB6PN25</strain>
    </source>
</reference>
<dbReference type="Pfam" id="PF01569">
    <property type="entry name" value="PAP2"/>
    <property type="match status" value="1"/>
</dbReference>
<evidence type="ECO:0000259" key="2">
    <source>
        <dbReference type="SMART" id="SM00014"/>
    </source>
</evidence>
<comment type="caution">
    <text evidence="3">The sequence shown here is derived from an EMBL/GenBank/DDBJ whole genome shotgun (WGS) entry which is preliminary data.</text>
</comment>
<feature type="domain" description="Phosphatidic acid phosphatase type 2/haloperoxidase" evidence="2">
    <location>
        <begin position="88"/>
        <end position="200"/>
    </location>
</feature>
<gene>
    <name evidence="3" type="ORF">NGB36_29320</name>
</gene>